<dbReference type="AlphaFoldDB" id="A0AAX6N1G6"/>
<dbReference type="InterPro" id="IPR001077">
    <property type="entry name" value="COMT_C"/>
</dbReference>
<dbReference type="SUPFAM" id="SSF53335">
    <property type="entry name" value="S-adenosyl-L-methionine-dependent methyltransferases"/>
    <property type="match status" value="1"/>
</dbReference>
<dbReference type="Gene3D" id="3.40.50.150">
    <property type="entry name" value="Vaccinia Virus protein VP39"/>
    <property type="match status" value="1"/>
</dbReference>
<keyword evidence="3" id="KW-0949">S-adenosyl-L-methionine</keyword>
<evidence type="ECO:0000256" key="1">
    <source>
        <dbReference type="ARBA" id="ARBA00022603"/>
    </source>
</evidence>
<dbReference type="GO" id="GO:0046983">
    <property type="term" value="F:protein dimerization activity"/>
    <property type="evidence" value="ECO:0007669"/>
    <property type="project" value="InterPro"/>
</dbReference>
<evidence type="ECO:0000313" key="8">
    <source>
        <dbReference type="Proteomes" id="UP001369815"/>
    </source>
</evidence>
<dbReference type="GO" id="GO:0008171">
    <property type="term" value="F:O-methyltransferase activity"/>
    <property type="evidence" value="ECO:0007669"/>
    <property type="project" value="InterPro"/>
</dbReference>
<dbReference type="PANTHER" id="PTHR43712">
    <property type="entry name" value="PUTATIVE (AFU_ORTHOLOGUE AFUA_4G14580)-RELATED"/>
    <property type="match status" value="1"/>
</dbReference>
<dbReference type="InterPro" id="IPR029063">
    <property type="entry name" value="SAM-dependent_MTases_sf"/>
</dbReference>
<proteinExistence type="predicted"/>
<dbReference type="PROSITE" id="PS51683">
    <property type="entry name" value="SAM_OMT_II"/>
    <property type="match status" value="1"/>
</dbReference>
<dbReference type="EMBL" id="JBANMG010000001">
    <property type="protein sequence ID" value="KAK6958281.1"/>
    <property type="molecule type" value="Genomic_DNA"/>
</dbReference>
<dbReference type="GO" id="GO:0032259">
    <property type="term" value="P:methylation"/>
    <property type="evidence" value="ECO:0007669"/>
    <property type="project" value="UniProtKB-KW"/>
</dbReference>
<feature type="domain" description="O-methyltransferase C-terminal" evidence="5">
    <location>
        <begin position="233"/>
        <end position="375"/>
    </location>
</feature>
<sequence length="397" mass="44136">MGSVDTNPINALIGDLGNLSAKISNGDDEARRQAVQLTRKLTAMLEKPVNTALELCYMPFVSVAAKIAVDLNLFKLILEHDGPVTSKELAALTGADEIFIVRILRPMTALGYVMESDTQTWVPTPITKEIARDEIGASHRMLHEGLIPAMVKAPQYFKEAGYKAPKDPQDGLVQYAFQTKLKTFDRFSSIPQLLHDFNLAMGSTMGSKKFWFDHWPVEEQLVTGAGITKDSVLLIDIGGGNGHDIISFREKFPHLPGRLILQDTAPVINNIQSMTPEVEMMAYDFFTEQPVKGARAYSYHHILHDWPDEQCLQILKRAKEAMKPGYSKLLIHDAIVPERGANVYHGLMDLTMMAFNGGLERTESQWRELLGKAGFDVVNTLPPWDDGDGLIEAMISA</sequence>
<comment type="caution">
    <text evidence="7">The sequence shown here is derived from an EMBL/GenBank/DDBJ whole genome shotgun (WGS) entry which is preliminary data.</text>
</comment>
<dbReference type="Pfam" id="PF08100">
    <property type="entry name" value="Dimerisation"/>
    <property type="match status" value="1"/>
</dbReference>
<keyword evidence="1" id="KW-0489">Methyltransferase</keyword>
<dbReference type="Proteomes" id="UP001369815">
    <property type="component" value="Unassembled WGS sequence"/>
</dbReference>
<dbReference type="InterPro" id="IPR036388">
    <property type="entry name" value="WH-like_DNA-bd_sf"/>
</dbReference>
<dbReference type="InterPro" id="IPR012967">
    <property type="entry name" value="COMT_dimerisation"/>
</dbReference>
<keyword evidence="2" id="KW-0808">Transferase</keyword>
<name>A0AAX6N1G6_9PEZI</name>
<dbReference type="Gene3D" id="1.10.10.10">
    <property type="entry name" value="Winged helix-like DNA-binding domain superfamily/Winged helix DNA-binding domain"/>
    <property type="match status" value="1"/>
</dbReference>
<reference evidence="7 8" key="1">
    <citation type="journal article" date="2024" name="Front Chem Biol">
        <title>Unveiling the potential of Daldinia eschscholtzii MFLUCC 19-0629 through bioactivity and bioinformatics studies for enhanced sustainable agriculture production.</title>
        <authorList>
            <person name="Brooks S."/>
            <person name="Weaver J.A."/>
            <person name="Klomchit A."/>
            <person name="Alharthi S.A."/>
            <person name="Onlamun T."/>
            <person name="Nurani R."/>
            <person name="Vong T.K."/>
            <person name="Alberti F."/>
            <person name="Greco C."/>
        </authorList>
    </citation>
    <scope>NUCLEOTIDE SEQUENCE [LARGE SCALE GENOMIC DNA]</scope>
    <source>
        <strain evidence="7">MFLUCC 19-0629</strain>
    </source>
</reference>
<dbReference type="PANTHER" id="PTHR43712:SF1">
    <property type="entry name" value="HYPOTHETICAL O-METHYLTRANSFERASE (EUROFUNG)-RELATED"/>
    <property type="match status" value="1"/>
</dbReference>
<evidence type="ECO:0000256" key="3">
    <source>
        <dbReference type="ARBA" id="ARBA00022691"/>
    </source>
</evidence>
<feature type="active site" description="Proton acceptor" evidence="4">
    <location>
        <position position="304"/>
    </location>
</feature>
<evidence type="ECO:0000259" key="6">
    <source>
        <dbReference type="Pfam" id="PF08100"/>
    </source>
</evidence>
<evidence type="ECO:0000313" key="7">
    <source>
        <dbReference type="EMBL" id="KAK6958281.1"/>
    </source>
</evidence>
<organism evidence="7 8">
    <name type="scientific">Daldinia eschscholtzii</name>
    <dbReference type="NCBI Taxonomy" id="292717"/>
    <lineage>
        <taxon>Eukaryota</taxon>
        <taxon>Fungi</taxon>
        <taxon>Dikarya</taxon>
        <taxon>Ascomycota</taxon>
        <taxon>Pezizomycotina</taxon>
        <taxon>Sordariomycetes</taxon>
        <taxon>Xylariomycetidae</taxon>
        <taxon>Xylariales</taxon>
        <taxon>Hypoxylaceae</taxon>
        <taxon>Daldinia</taxon>
    </lineage>
</organism>
<keyword evidence="8" id="KW-1185">Reference proteome</keyword>
<evidence type="ECO:0008006" key="9">
    <source>
        <dbReference type="Google" id="ProtNLM"/>
    </source>
</evidence>
<evidence type="ECO:0000256" key="4">
    <source>
        <dbReference type="PIRSR" id="PIRSR005739-1"/>
    </source>
</evidence>
<dbReference type="SUPFAM" id="SSF46785">
    <property type="entry name" value="Winged helix' DNA-binding domain"/>
    <property type="match status" value="1"/>
</dbReference>
<dbReference type="Pfam" id="PF00891">
    <property type="entry name" value="Methyltransf_2"/>
    <property type="match status" value="1"/>
</dbReference>
<dbReference type="PIRSF" id="PIRSF005739">
    <property type="entry name" value="O-mtase"/>
    <property type="match status" value="1"/>
</dbReference>
<protein>
    <recommendedName>
        <fullName evidence="9">O-methyltransferase</fullName>
    </recommendedName>
</protein>
<gene>
    <name evidence="7" type="ORF">Daesc_001079</name>
</gene>
<accession>A0AAX6N1G6</accession>
<evidence type="ECO:0000259" key="5">
    <source>
        <dbReference type="Pfam" id="PF00891"/>
    </source>
</evidence>
<feature type="domain" description="O-methyltransferase dimerisation" evidence="6">
    <location>
        <begin position="54"/>
        <end position="125"/>
    </location>
</feature>
<dbReference type="InterPro" id="IPR036390">
    <property type="entry name" value="WH_DNA-bd_sf"/>
</dbReference>
<evidence type="ECO:0000256" key="2">
    <source>
        <dbReference type="ARBA" id="ARBA00022679"/>
    </source>
</evidence>
<dbReference type="InterPro" id="IPR016461">
    <property type="entry name" value="COMT-like"/>
</dbReference>